<name>A0ACB8RAZ6_9AGAM</name>
<proteinExistence type="predicted"/>
<reference evidence="1" key="1">
    <citation type="submission" date="2021-02" db="EMBL/GenBank/DDBJ databases">
        <authorList>
            <consortium name="DOE Joint Genome Institute"/>
            <person name="Ahrendt S."/>
            <person name="Looney B.P."/>
            <person name="Miyauchi S."/>
            <person name="Morin E."/>
            <person name="Drula E."/>
            <person name="Courty P.E."/>
            <person name="Chicoki N."/>
            <person name="Fauchery L."/>
            <person name="Kohler A."/>
            <person name="Kuo A."/>
            <person name="Labutti K."/>
            <person name="Pangilinan J."/>
            <person name="Lipzen A."/>
            <person name="Riley R."/>
            <person name="Andreopoulos W."/>
            <person name="He G."/>
            <person name="Johnson J."/>
            <person name="Barry K.W."/>
            <person name="Grigoriev I.V."/>
            <person name="Nagy L."/>
            <person name="Hibbett D."/>
            <person name="Henrissat B."/>
            <person name="Matheny P.B."/>
            <person name="Labbe J."/>
            <person name="Martin F."/>
        </authorList>
    </citation>
    <scope>NUCLEOTIDE SEQUENCE</scope>
    <source>
        <strain evidence="1">FP105234-sp</strain>
    </source>
</reference>
<comment type="caution">
    <text evidence="1">The sequence shown here is derived from an EMBL/GenBank/DDBJ whole genome shotgun (WGS) entry which is preliminary data.</text>
</comment>
<evidence type="ECO:0000313" key="1">
    <source>
        <dbReference type="EMBL" id="KAI0040965.1"/>
    </source>
</evidence>
<accession>A0ACB8RAZ6</accession>
<dbReference type="EMBL" id="MU276155">
    <property type="protein sequence ID" value="KAI0040965.1"/>
    <property type="molecule type" value="Genomic_DNA"/>
</dbReference>
<evidence type="ECO:0000313" key="2">
    <source>
        <dbReference type="Proteomes" id="UP000814033"/>
    </source>
</evidence>
<gene>
    <name evidence="1" type="ORF">FA95DRAFT_1565912</name>
</gene>
<organism evidence="1 2">
    <name type="scientific">Auriscalpium vulgare</name>
    <dbReference type="NCBI Taxonomy" id="40419"/>
    <lineage>
        <taxon>Eukaryota</taxon>
        <taxon>Fungi</taxon>
        <taxon>Dikarya</taxon>
        <taxon>Basidiomycota</taxon>
        <taxon>Agaricomycotina</taxon>
        <taxon>Agaricomycetes</taxon>
        <taxon>Russulales</taxon>
        <taxon>Auriscalpiaceae</taxon>
        <taxon>Auriscalpium</taxon>
    </lineage>
</organism>
<reference evidence="1" key="2">
    <citation type="journal article" date="2022" name="New Phytol.">
        <title>Evolutionary transition to the ectomycorrhizal habit in the genomes of a hyperdiverse lineage of mushroom-forming fungi.</title>
        <authorList>
            <person name="Looney B."/>
            <person name="Miyauchi S."/>
            <person name="Morin E."/>
            <person name="Drula E."/>
            <person name="Courty P.E."/>
            <person name="Kohler A."/>
            <person name="Kuo A."/>
            <person name="LaButti K."/>
            <person name="Pangilinan J."/>
            <person name="Lipzen A."/>
            <person name="Riley R."/>
            <person name="Andreopoulos W."/>
            <person name="He G."/>
            <person name="Johnson J."/>
            <person name="Nolan M."/>
            <person name="Tritt A."/>
            <person name="Barry K.W."/>
            <person name="Grigoriev I.V."/>
            <person name="Nagy L.G."/>
            <person name="Hibbett D."/>
            <person name="Henrissat B."/>
            <person name="Matheny P.B."/>
            <person name="Labbe J."/>
            <person name="Martin F.M."/>
        </authorList>
    </citation>
    <scope>NUCLEOTIDE SEQUENCE</scope>
    <source>
        <strain evidence="1">FP105234-sp</strain>
    </source>
</reference>
<sequence length="206" mass="23375">MANKTKRPKRTVALTKPKRSRIPASLQTNAHASAIVVQLAALQADFGWAAGAQKPEPVPESEWPASDLADSRREITTELARQRYREALQDLTFKEKSSPSHQLHWQQMKLFREADVERLAWRRHGGPAGWRWWLMDHMRKHRIKVDRWVDGGMTDKHPGEFHCPAPLAKHARKASGSVPSVGPGVWAPTTAEMALVKRYEQGLLEK</sequence>
<keyword evidence="2" id="KW-1185">Reference proteome</keyword>
<dbReference type="Proteomes" id="UP000814033">
    <property type="component" value="Unassembled WGS sequence"/>
</dbReference>
<protein>
    <submittedName>
        <fullName evidence="1">Uncharacterized protein</fullName>
    </submittedName>
</protein>